<organism evidence="1 2">
    <name type="scientific">Caerostris extrusa</name>
    <name type="common">Bark spider</name>
    <name type="synonym">Caerostris bankana</name>
    <dbReference type="NCBI Taxonomy" id="172846"/>
    <lineage>
        <taxon>Eukaryota</taxon>
        <taxon>Metazoa</taxon>
        <taxon>Ecdysozoa</taxon>
        <taxon>Arthropoda</taxon>
        <taxon>Chelicerata</taxon>
        <taxon>Arachnida</taxon>
        <taxon>Araneae</taxon>
        <taxon>Araneomorphae</taxon>
        <taxon>Entelegynae</taxon>
        <taxon>Araneoidea</taxon>
        <taxon>Araneidae</taxon>
        <taxon>Caerostris</taxon>
    </lineage>
</organism>
<dbReference type="Proteomes" id="UP001054945">
    <property type="component" value="Unassembled WGS sequence"/>
</dbReference>
<dbReference type="EMBL" id="BPLR01010651">
    <property type="protein sequence ID" value="GIY40725.1"/>
    <property type="molecule type" value="Genomic_DNA"/>
</dbReference>
<gene>
    <name evidence="1" type="ORF">CEXT_527041</name>
</gene>
<evidence type="ECO:0000313" key="2">
    <source>
        <dbReference type="Proteomes" id="UP001054945"/>
    </source>
</evidence>
<proteinExistence type="predicted"/>
<protein>
    <submittedName>
        <fullName evidence="1">Uncharacterized protein</fullName>
    </submittedName>
</protein>
<keyword evidence="2" id="KW-1185">Reference proteome</keyword>
<reference evidence="1 2" key="1">
    <citation type="submission" date="2021-06" db="EMBL/GenBank/DDBJ databases">
        <title>Caerostris extrusa draft genome.</title>
        <authorList>
            <person name="Kono N."/>
            <person name="Arakawa K."/>
        </authorList>
    </citation>
    <scope>NUCLEOTIDE SEQUENCE [LARGE SCALE GENOMIC DNA]</scope>
</reference>
<comment type="caution">
    <text evidence="1">The sequence shown here is derived from an EMBL/GenBank/DDBJ whole genome shotgun (WGS) entry which is preliminary data.</text>
</comment>
<evidence type="ECO:0000313" key="1">
    <source>
        <dbReference type="EMBL" id="GIY40725.1"/>
    </source>
</evidence>
<sequence>MDGVSMWKGFMAGKTAGALITSRCFHSHEAFPYAYTIHTPLRNLLLHPPLSTTPDGSLFFFFHFKLFILSFPPPTRPLLLTSRRCGQKSRVPKSNGSADC</sequence>
<name>A0AAV4T350_CAEEX</name>
<dbReference type="AlphaFoldDB" id="A0AAV4T350"/>
<accession>A0AAV4T350</accession>